<dbReference type="KEGG" id="psyt:DSAG12_01438"/>
<comment type="similarity">
    <text evidence="5">Belongs to the class-III pyridoxal-phosphate-dependent aminotransferase family.</text>
</comment>
<evidence type="ECO:0000313" key="7">
    <source>
        <dbReference type="Proteomes" id="UP000321408"/>
    </source>
</evidence>
<dbReference type="InterPro" id="IPR015422">
    <property type="entry name" value="PyrdxlP-dep_Trfase_small"/>
</dbReference>
<sequence>MVEEKHPIIGADAQKTLYKTYSTFVSKSKADFFKNLGLGVIQGKREHIYITMLEGNRKSKPPIKLIDCRTSGGVFNLGHRHPAIIKALKDGIDAGLDIGDHHLISEQRALLAKKLANLLPDGISKTQFSVGGGEAIDLAIKLARYSTKRKKIVSAKCAYHGVTGLALGATSARFKDAFSWHPQDYTHIEFGNIESLRKEIDENTACVILEIIPATGGILIAPPDYFSQVRELCNEKGVILIADEVQSGLGRTGEMWGIYGGIYKNEKIVPDIMVLAKGMSAGMYPLATTCYKPFLDKVFEEDPFIHISTTGGSELGCYVTRKMLDIISQPLFLNNIKAIGKQLGKGLNELKDENSNLVVDVRGRGLMWGVEFVNDRYGIGYTLQMIQNGIWADYCGNRENTIKLMPPLIVNEIEMREIMVRLKKAMNKLPQPKE</sequence>
<dbReference type="FunFam" id="3.40.640.10:FF:000004">
    <property type="entry name" value="Acetylornithine aminotransferase"/>
    <property type="match status" value="1"/>
</dbReference>
<dbReference type="InterPro" id="IPR015421">
    <property type="entry name" value="PyrdxlP-dep_Trfase_major"/>
</dbReference>
<dbReference type="Gene3D" id="3.90.1150.10">
    <property type="entry name" value="Aspartate Aminotransferase, domain 1"/>
    <property type="match status" value="1"/>
</dbReference>
<evidence type="ECO:0000256" key="4">
    <source>
        <dbReference type="ARBA" id="ARBA00022898"/>
    </source>
</evidence>
<dbReference type="AlphaFoldDB" id="A0A5B9D936"/>
<dbReference type="InterPro" id="IPR050103">
    <property type="entry name" value="Class-III_PLP-dep_AT"/>
</dbReference>
<dbReference type="Gene3D" id="3.40.640.10">
    <property type="entry name" value="Type I PLP-dependent aspartate aminotransferase-like (Major domain)"/>
    <property type="match status" value="1"/>
</dbReference>
<gene>
    <name evidence="6" type="ORF">DSAG12_01438</name>
</gene>
<dbReference type="Pfam" id="PF00202">
    <property type="entry name" value="Aminotran_3"/>
    <property type="match status" value="1"/>
</dbReference>
<comment type="cofactor">
    <cofactor evidence="1">
        <name>pyridoxal 5'-phosphate</name>
        <dbReference type="ChEBI" id="CHEBI:597326"/>
    </cofactor>
</comment>
<name>A0A5B9D936_9ARCH</name>
<proteinExistence type="inferred from homology"/>
<keyword evidence="2 6" id="KW-0032">Aminotransferase</keyword>
<dbReference type="Proteomes" id="UP000321408">
    <property type="component" value="Chromosome"/>
</dbReference>
<dbReference type="CDD" id="cd00610">
    <property type="entry name" value="OAT_like"/>
    <property type="match status" value="1"/>
</dbReference>
<dbReference type="EMBL" id="CP042905">
    <property type="protein sequence ID" value="QEE15612.2"/>
    <property type="molecule type" value="Genomic_DNA"/>
</dbReference>
<protein>
    <submittedName>
        <fullName evidence="6">Aspartate aminotransferase family protein</fullName>
    </submittedName>
</protein>
<dbReference type="PANTHER" id="PTHR11986:SF79">
    <property type="entry name" value="ACETYLORNITHINE AMINOTRANSFERASE, MITOCHONDRIAL"/>
    <property type="match status" value="1"/>
</dbReference>
<evidence type="ECO:0000256" key="2">
    <source>
        <dbReference type="ARBA" id="ARBA00022576"/>
    </source>
</evidence>
<dbReference type="GO" id="GO:0008483">
    <property type="term" value="F:transaminase activity"/>
    <property type="evidence" value="ECO:0007669"/>
    <property type="project" value="UniProtKB-KW"/>
</dbReference>
<reference evidence="6 7" key="2">
    <citation type="journal article" date="2024" name="Int. J. Syst. Evol. Microbiol.">
        <title>Promethearchaeum syntrophicum gen. nov., sp. nov., an anaerobic, obligately syntrophic archaeon, the first isolate of the lineage 'Asgard' archaea, and proposal of the new archaeal phylum Promethearchaeota phyl. nov. and kingdom Promethearchaeati regn. nov.</title>
        <authorList>
            <person name="Imachi H."/>
            <person name="Nobu M.K."/>
            <person name="Kato S."/>
            <person name="Takaki Y."/>
            <person name="Miyazaki M."/>
            <person name="Miyata M."/>
            <person name="Ogawara M."/>
            <person name="Saito Y."/>
            <person name="Sakai S."/>
            <person name="Tahara Y.O."/>
            <person name="Takano Y."/>
            <person name="Tasumi E."/>
            <person name="Uematsu K."/>
            <person name="Yoshimura T."/>
            <person name="Itoh T."/>
            <person name="Ohkuma M."/>
            <person name="Takai K."/>
        </authorList>
    </citation>
    <scope>NUCLEOTIDE SEQUENCE [LARGE SCALE GENOMIC DNA]</scope>
    <source>
        <strain evidence="6 7">MK-D1</strain>
    </source>
</reference>
<dbReference type="GO" id="GO:0042286">
    <property type="term" value="F:glutamate-1-semialdehyde 2,1-aminomutase activity"/>
    <property type="evidence" value="ECO:0007669"/>
    <property type="project" value="UniProtKB-EC"/>
</dbReference>
<evidence type="ECO:0000256" key="1">
    <source>
        <dbReference type="ARBA" id="ARBA00001933"/>
    </source>
</evidence>
<dbReference type="GO" id="GO:0042802">
    <property type="term" value="F:identical protein binding"/>
    <property type="evidence" value="ECO:0007669"/>
    <property type="project" value="TreeGrafter"/>
</dbReference>
<accession>A0A5B9D936</accession>
<dbReference type="PANTHER" id="PTHR11986">
    <property type="entry name" value="AMINOTRANSFERASE CLASS III"/>
    <property type="match status" value="1"/>
</dbReference>
<keyword evidence="3" id="KW-0808">Transferase</keyword>
<dbReference type="InterPro" id="IPR005814">
    <property type="entry name" value="Aminotrans_3"/>
</dbReference>
<evidence type="ECO:0000256" key="3">
    <source>
        <dbReference type="ARBA" id="ARBA00022679"/>
    </source>
</evidence>
<keyword evidence="7" id="KW-1185">Reference proteome</keyword>
<dbReference type="GO" id="GO:0030170">
    <property type="term" value="F:pyridoxal phosphate binding"/>
    <property type="evidence" value="ECO:0007669"/>
    <property type="project" value="InterPro"/>
</dbReference>
<evidence type="ECO:0000313" key="6">
    <source>
        <dbReference type="EMBL" id="QEE15612.2"/>
    </source>
</evidence>
<keyword evidence="4 5" id="KW-0663">Pyridoxal phosphate</keyword>
<dbReference type="SUPFAM" id="SSF53383">
    <property type="entry name" value="PLP-dependent transferases"/>
    <property type="match status" value="1"/>
</dbReference>
<evidence type="ECO:0000256" key="5">
    <source>
        <dbReference type="RuleBase" id="RU003560"/>
    </source>
</evidence>
<dbReference type="InterPro" id="IPR015424">
    <property type="entry name" value="PyrdxlP-dep_Trfase"/>
</dbReference>
<reference evidence="6 7" key="1">
    <citation type="journal article" date="2020" name="Nature">
        <title>Isolation of an archaeon at the prokaryote-eukaryote interface.</title>
        <authorList>
            <person name="Imachi H."/>
            <person name="Nobu M.K."/>
            <person name="Nakahara N."/>
            <person name="Morono Y."/>
            <person name="Ogawara M."/>
            <person name="Takaki Y."/>
            <person name="Takano Y."/>
            <person name="Uematsu K."/>
            <person name="Ikuta T."/>
            <person name="Ito M."/>
            <person name="Matsui Y."/>
            <person name="Miyazaki M."/>
            <person name="Murata K."/>
            <person name="Saito Y."/>
            <person name="Sakai S."/>
            <person name="Song C."/>
            <person name="Tasumi E."/>
            <person name="Yamanaka Y."/>
            <person name="Yamaguchi T."/>
            <person name="Kamagata Y."/>
            <person name="Tamaki H."/>
            <person name="Takai K."/>
        </authorList>
    </citation>
    <scope>NUCLEOTIDE SEQUENCE [LARGE SCALE GENOMIC DNA]</scope>
    <source>
        <strain evidence="6 7">MK-D1</strain>
    </source>
</reference>
<organism evidence="6 7">
    <name type="scientific">Promethearchaeum syntrophicum</name>
    <dbReference type="NCBI Taxonomy" id="2594042"/>
    <lineage>
        <taxon>Archaea</taxon>
        <taxon>Promethearchaeati</taxon>
        <taxon>Promethearchaeota</taxon>
        <taxon>Promethearchaeia</taxon>
        <taxon>Promethearchaeales</taxon>
        <taxon>Promethearchaeaceae</taxon>
        <taxon>Promethearchaeum</taxon>
    </lineage>
</organism>